<keyword evidence="3" id="KW-1185">Reference proteome</keyword>
<dbReference type="PANTHER" id="PTHR33706:SF1">
    <property type="entry name" value="TPR REPEAT PROTEIN"/>
    <property type="match status" value="1"/>
</dbReference>
<gene>
    <name evidence="2" type="ORF">ACFFGA_11465</name>
</gene>
<proteinExistence type="predicted"/>
<name>A0ABV6QD24_9FLAO</name>
<feature type="signal peptide" evidence="1">
    <location>
        <begin position="1"/>
        <end position="21"/>
    </location>
</feature>
<reference evidence="2 3" key="1">
    <citation type="submission" date="2024-09" db="EMBL/GenBank/DDBJ databases">
        <authorList>
            <person name="Sun Q."/>
            <person name="Mori K."/>
        </authorList>
    </citation>
    <scope>NUCLEOTIDE SEQUENCE [LARGE SCALE GENOMIC DNA]</scope>
    <source>
        <strain evidence="2 3">NCAIM B.02481</strain>
    </source>
</reference>
<evidence type="ECO:0000256" key="1">
    <source>
        <dbReference type="SAM" id="SignalP"/>
    </source>
</evidence>
<dbReference type="SUPFAM" id="SSF82185">
    <property type="entry name" value="Histone H3 K4-specific methyltransferase SET7/9 N-terminal domain"/>
    <property type="match status" value="2"/>
</dbReference>
<dbReference type="Proteomes" id="UP001589832">
    <property type="component" value="Unassembled WGS sequence"/>
</dbReference>
<dbReference type="Pfam" id="PF07661">
    <property type="entry name" value="MORN_2"/>
    <property type="match status" value="3"/>
</dbReference>
<dbReference type="RefSeq" id="WP_386064065.1">
    <property type="nucleotide sequence ID" value="NZ_JBHLTQ010000005.1"/>
</dbReference>
<dbReference type="InterPro" id="IPR011652">
    <property type="entry name" value="MORN_2"/>
</dbReference>
<evidence type="ECO:0000313" key="2">
    <source>
        <dbReference type="EMBL" id="MFC0605176.1"/>
    </source>
</evidence>
<keyword evidence="1" id="KW-0732">Signal</keyword>
<sequence length="236" mass="27703">MIKQKVYFFFILTLILTTVNAQNAVNQFDKDGKRHGLWTKNYHKTDQIRYKGNFRHGKEIDTFKYYTLSNGKSVLSATKVFNDKDSIAEVIFYTSKKKIISKGKMNGKLYIGEWVYYHKNTSQIMITENFNDKGNLEGERTVFYESGKIAEQTFYEDGKLNGVCKWFYKSGKPLRQSHYKDDLLNGKTINYDPDGNIISEGDYEKDMKAGIWKYYKNGKITKEIDHTKQKVIKKYE</sequence>
<organism evidence="2 3">
    <name type="scientific">Winogradskyella pulchriflava</name>
    <dbReference type="NCBI Taxonomy" id="1110688"/>
    <lineage>
        <taxon>Bacteria</taxon>
        <taxon>Pseudomonadati</taxon>
        <taxon>Bacteroidota</taxon>
        <taxon>Flavobacteriia</taxon>
        <taxon>Flavobacteriales</taxon>
        <taxon>Flavobacteriaceae</taxon>
        <taxon>Winogradskyella</taxon>
    </lineage>
</organism>
<accession>A0ABV6QD24</accession>
<dbReference type="PANTHER" id="PTHR33706">
    <property type="entry name" value="MORN VARIANT REPEAT PROTEIN"/>
    <property type="match status" value="1"/>
</dbReference>
<evidence type="ECO:0000313" key="3">
    <source>
        <dbReference type="Proteomes" id="UP001589832"/>
    </source>
</evidence>
<dbReference type="Gene3D" id="2.20.110.10">
    <property type="entry name" value="Histone H3 K4-specific methyltransferase SET7/9 N-terminal domain"/>
    <property type="match status" value="3"/>
</dbReference>
<dbReference type="EMBL" id="JBHLTQ010000005">
    <property type="protein sequence ID" value="MFC0605176.1"/>
    <property type="molecule type" value="Genomic_DNA"/>
</dbReference>
<protein>
    <submittedName>
        <fullName evidence="2">Toxin-antitoxin system YwqK family antitoxin</fullName>
    </submittedName>
</protein>
<comment type="caution">
    <text evidence="2">The sequence shown here is derived from an EMBL/GenBank/DDBJ whole genome shotgun (WGS) entry which is preliminary data.</text>
</comment>
<feature type="chain" id="PRO_5046633815" evidence="1">
    <location>
        <begin position="22"/>
        <end position="236"/>
    </location>
</feature>